<reference evidence="2 3" key="1">
    <citation type="submission" date="2019-05" db="EMBL/GenBank/DDBJ databases">
        <title>Sulfitobacter sabulilitoris sp. nov., isolated from a marine sand.</title>
        <authorList>
            <person name="Yoon J.-H."/>
        </authorList>
    </citation>
    <scope>NUCLEOTIDE SEQUENCE [LARGE SCALE GENOMIC DNA]</scope>
    <source>
        <strain evidence="2 3">HSMS-29</strain>
    </source>
</reference>
<evidence type="ECO:0008006" key="4">
    <source>
        <dbReference type="Google" id="ProtNLM"/>
    </source>
</evidence>
<gene>
    <name evidence="2" type="ORF">FDT80_16420</name>
</gene>
<feature type="chain" id="PRO_5024416063" description="Phosphodiester glycosidase domain-containing protein" evidence="1">
    <location>
        <begin position="19"/>
        <end position="216"/>
    </location>
</feature>
<keyword evidence="3" id="KW-1185">Reference proteome</keyword>
<sequence length="216" mass="22864">MRYVWALCLVLLPRAALACGLPVCLTDPDVLTFAHVITFEDTRSSMGPGHRIDGLLVMDGAQFGERFAGQSLAPTGDHDAVTGAPLPPLVLMSGPPGQNLSVVHMTGNNVLNGYGAAGFPKRRAQGEGAISVLFDRDQSALSFQLRGGEAGQAQVVFLRRDGSLISTLDLTDLGEHAIGFLRSQGQADIAGFVLTNTDPQGLALDNLRFDRPPNLS</sequence>
<evidence type="ECO:0000256" key="1">
    <source>
        <dbReference type="SAM" id="SignalP"/>
    </source>
</evidence>
<dbReference type="OrthoDB" id="7838899at2"/>
<protein>
    <recommendedName>
        <fullName evidence="4">Phosphodiester glycosidase domain-containing protein</fullName>
    </recommendedName>
</protein>
<evidence type="ECO:0000313" key="3">
    <source>
        <dbReference type="Proteomes" id="UP000309550"/>
    </source>
</evidence>
<evidence type="ECO:0000313" key="2">
    <source>
        <dbReference type="EMBL" id="TMM50840.1"/>
    </source>
</evidence>
<proteinExistence type="predicted"/>
<feature type="signal peptide" evidence="1">
    <location>
        <begin position="1"/>
        <end position="18"/>
    </location>
</feature>
<comment type="caution">
    <text evidence="2">The sequence shown here is derived from an EMBL/GenBank/DDBJ whole genome shotgun (WGS) entry which is preliminary data.</text>
</comment>
<dbReference type="AlphaFoldDB" id="A0A5S3PB80"/>
<dbReference type="EMBL" id="VANS01000005">
    <property type="protein sequence ID" value="TMM50840.1"/>
    <property type="molecule type" value="Genomic_DNA"/>
</dbReference>
<name>A0A5S3PB80_9RHOB</name>
<dbReference type="Proteomes" id="UP000309550">
    <property type="component" value="Unassembled WGS sequence"/>
</dbReference>
<organism evidence="2 3">
    <name type="scientific">Sulfitobacter sabulilitoris</name>
    <dbReference type="NCBI Taxonomy" id="2562655"/>
    <lineage>
        <taxon>Bacteria</taxon>
        <taxon>Pseudomonadati</taxon>
        <taxon>Pseudomonadota</taxon>
        <taxon>Alphaproteobacteria</taxon>
        <taxon>Rhodobacterales</taxon>
        <taxon>Roseobacteraceae</taxon>
        <taxon>Sulfitobacter</taxon>
    </lineage>
</organism>
<dbReference type="RefSeq" id="WP_138663412.1">
    <property type="nucleotide sequence ID" value="NZ_VANS01000005.1"/>
</dbReference>
<keyword evidence="1" id="KW-0732">Signal</keyword>
<accession>A0A5S3PB80</accession>